<dbReference type="GeneID" id="117208608"/>
<keyword evidence="2" id="KW-1185">Reference proteome</keyword>
<feature type="region of interest" description="Disordered" evidence="1">
    <location>
        <begin position="67"/>
        <end position="91"/>
    </location>
</feature>
<reference evidence="3" key="1">
    <citation type="submission" date="2025-08" db="UniProtKB">
        <authorList>
            <consortium name="RefSeq"/>
        </authorList>
    </citation>
    <scope>IDENTIFICATION</scope>
    <source>
        <tissue evidence="3">Muscle</tissue>
    </source>
</reference>
<feature type="compositionally biased region" description="Basic and acidic residues" evidence="1">
    <location>
        <begin position="67"/>
        <end position="79"/>
    </location>
</feature>
<evidence type="ECO:0000256" key="1">
    <source>
        <dbReference type="SAM" id="MobiDB-lite"/>
    </source>
</evidence>
<dbReference type="KEGG" id="bbif:117208608"/>
<gene>
    <name evidence="3" type="primary">LOC117208608</name>
</gene>
<dbReference type="AlphaFoldDB" id="A0A6P8MT97"/>
<dbReference type="Proteomes" id="UP000515164">
    <property type="component" value="Unplaced"/>
</dbReference>
<evidence type="ECO:0000313" key="3">
    <source>
        <dbReference type="RefSeq" id="XP_033305747.1"/>
    </source>
</evidence>
<organism evidence="2 3">
    <name type="scientific">Bombus bifarius</name>
    <dbReference type="NCBI Taxonomy" id="103933"/>
    <lineage>
        <taxon>Eukaryota</taxon>
        <taxon>Metazoa</taxon>
        <taxon>Ecdysozoa</taxon>
        <taxon>Arthropoda</taxon>
        <taxon>Hexapoda</taxon>
        <taxon>Insecta</taxon>
        <taxon>Pterygota</taxon>
        <taxon>Neoptera</taxon>
        <taxon>Endopterygota</taxon>
        <taxon>Hymenoptera</taxon>
        <taxon>Apocrita</taxon>
        <taxon>Aculeata</taxon>
        <taxon>Apoidea</taxon>
        <taxon>Anthophila</taxon>
        <taxon>Apidae</taxon>
        <taxon>Bombus</taxon>
        <taxon>Pyrobombus</taxon>
    </lineage>
</organism>
<dbReference type="RefSeq" id="XP_033305747.1">
    <property type="nucleotide sequence ID" value="XM_033449856.1"/>
</dbReference>
<evidence type="ECO:0000313" key="2">
    <source>
        <dbReference type="Proteomes" id="UP000515164"/>
    </source>
</evidence>
<protein>
    <submittedName>
        <fullName evidence="3">Uncharacterized protein LOC117208608</fullName>
    </submittedName>
</protein>
<proteinExistence type="predicted"/>
<name>A0A6P8MT97_9HYME</name>
<sequence>MQNSSIQNVENNLNTVNTVNTSRNPNFTVSEERTISTYFKIQNMNSYAKTKGLPQEKDQRQKHLTLKEKLSKAKSDKDSSSSALTMVKMNRLDQMKNSELSDWLKERSIPHNSKGKKSVLINKVLSHIKNTTILQPFRM</sequence>
<accession>A0A6P8MT97</accession>